<dbReference type="GO" id="GO:0008168">
    <property type="term" value="F:methyltransferase activity"/>
    <property type="evidence" value="ECO:0007669"/>
    <property type="project" value="UniProtKB-KW"/>
</dbReference>
<dbReference type="InterPro" id="IPR029063">
    <property type="entry name" value="SAM-dependent_MTases_sf"/>
</dbReference>
<organism evidence="2 3">
    <name type="scientific">Undibacterium cyanobacteriorum</name>
    <dbReference type="NCBI Taxonomy" id="3073561"/>
    <lineage>
        <taxon>Bacteria</taxon>
        <taxon>Pseudomonadati</taxon>
        <taxon>Pseudomonadota</taxon>
        <taxon>Betaproteobacteria</taxon>
        <taxon>Burkholderiales</taxon>
        <taxon>Oxalobacteraceae</taxon>
        <taxon>Undibacterium</taxon>
    </lineage>
</organism>
<accession>A0ABY9RFW4</accession>
<feature type="domain" description="Methyltransferase" evidence="1">
    <location>
        <begin position="35"/>
        <end position="107"/>
    </location>
</feature>
<sequence length="190" mass="21241">MGSKLIEVAQTMDQAVSPWLLRQQPHIHGKTGLALDLACGAGRHSRYLSALGFQVIAVDRDSASFAELTRLNINCIQCDLEGSLKGYRWPFRDECFDLVVVTNYLHRPLFSSIFASIKLGGVLIYETFSDGHQNFGRPKNPHFLLKTDELLERCQAGSDSRGFQCLDFEQGQVNRNGPAIVQSICARRII</sequence>
<dbReference type="SUPFAM" id="SSF53335">
    <property type="entry name" value="S-adenosyl-L-methionine-dependent methyltransferases"/>
    <property type="match status" value="1"/>
</dbReference>
<keyword evidence="2" id="KW-0489">Methyltransferase</keyword>
<dbReference type="InterPro" id="IPR041698">
    <property type="entry name" value="Methyltransf_25"/>
</dbReference>
<dbReference type="CDD" id="cd02440">
    <property type="entry name" value="AdoMet_MTases"/>
    <property type="match status" value="1"/>
</dbReference>
<gene>
    <name evidence="2" type="ORF">RF679_10115</name>
</gene>
<protein>
    <submittedName>
        <fullName evidence="2">Class I SAM-dependent methyltransferase</fullName>
        <ecNumber evidence="2">2.1.-.-</ecNumber>
    </submittedName>
</protein>
<dbReference type="EC" id="2.1.-.-" evidence="2"/>
<dbReference type="Gene3D" id="3.40.50.150">
    <property type="entry name" value="Vaccinia Virus protein VP39"/>
    <property type="match status" value="1"/>
</dbReference>
<keyword evidence="3" id="KW-1185">Reference proteome</keyword>
<dbReference type="RefSeq" id="WP_309480517.1">
    <property type="nucleotide sequence ID" value="NZ_CP133720.1"/>
</dbReference>
<evidence type="ECO:0000313" key="3">
    <source>
        <dbReference type="Proteomes" id="UP001181355"/>
    </source>
</evidence>
<dbReference type="Pfam" id="PF13649">
    <property type="entry name" value="Methyltransf_25"/>
    <property type="match status" value="1"/>
</dbReference>
<dbReference type="GO" id="GO:0032259">
    <property type="term" value="P:methylation"/>
    <property type="evidence" value="ECO:0007669"/>
    <property type="project" value="UniProtKB-KW"/>
</dbReference>
<name>A0ABY9RFW4_9BURK</name>
<evidence type="ECO:0000259" key="1">
    <source>
        <dbReference type="Pfam" id="PF13649"/>
    </source>
</evidence>
<proteinExistence type="predicted"/>
<dbReference type="EMBL" id="CP133720">
    <property type="protein sequence ID" value="WMW79016.1"/>
    <property type="molecule type" value="Genomic_DNA"/>
</dbReference>
<evidence type="ECO:0000313" key="2">
    <source>
        <dbReference type="EMBL" id="WMW79016.1"/>
    </source>
</evidence>
<reference evidence="2" key="1">
    <citation type="submission" date="2023-09" db="EMBL/GenBank/DDBJ databases">
        <title>Undibacterium sp. 20NA77.5 isolated from freshwater.</title>
        <authorList>
            <person name="Le V."/>
            <person name="Ko S.-R."/>
            <person name="Ahn C.-Y."/>
            <person name="Oh H.-M."/>
        </authorList>
    </citation>
    <scope>NUCLEOTIDE SEQUENCE</scope>
    <source>
        <strain evidence="2">20NA77.5</strain>
    </source>
</reference>
<keyword evidence="2" id="KW-0808">Transferase</keyword>
<dbReference type="Proteomes" id="UP001181355">
    <property type="component" value="Chromosome"/>
</dbReference>